<evidence type="ECO:0000256" key="2">
    <source>
        <dbReference type="ARBA" id="ARBA00001946"/>
    </source>
</evidence>
<reference evidence="10 11" key="1">
    <citation type="submission" date="2018-10" db="EMBL/GenBank/DDBJ databases">
        <title>Genomic Encyclopedia of Archaeal and Bacterial Type Strains, Phase II (KMG-II): from individual species to whole genera.</title>
        <authorList>
            <person name="Goeker M."/>
        </authorList>
    </citation>
    <scope>NUCLEOTIDE SEQUENCE [LARGE SCALE GENOMIC DNA]</scope>
    <source>
        <strain evidence="10 11">DSM 14954</strain>
    </source>
</reference>
<keyword evidence="4" id="KW-0479">Metal-binding</keyword>
<dbReference type="GO" id="GO:0046872">
    <property type="term" value="F:metal ion binding"/>
    <property type="evidence" value="ECO:0007669"/>
    <property type="project" value="UniProtKB-KW"/>
</dbReference>
<dbReference type="Proteomes" id="UP000278962">
    <property type="component" value="Unassembled WGS sequence"/>
</dbReference>
<dbReference type="AlphaFoldDB" id="A0A660L8J0"/>
<comment type="cofactor">
    <cofactor evidence="1">
        <name>Mn(2+)</name>
        <dbReference type="ChEBI" id="CHEBI:29035"/>
    </cofactor>
</comment>
<dbReference type="GO" id="GO:0006281">
    <property type="term" value="P:DNA repair"/>
    <property type="evidence" value="ECO:0007669"/>
    <property type="project" value="UniProtKB-KW"/>
</dbReference>
<dbReference type="InterPro" id="IPR036691">
    <property type="entry name" value="Endo/exonu/phosph_ase_sf"/>
</dbReference>
<keyword evidence="11" id="KW-1185">Reference proteome</keyword>
<evidence type="ECO:0000313" key="10">
    <source>
        <dbReference type="EMBL" id="RKQ88233.1"/>
    </source>
</evidence>
<keyword evidence="6 10" id="KW-0378">Hydrolase</keyword>
<evidence type="ECO:0000256" key="7">
    <source>
        <dbReference type="ARBA" id="ARBA00022842"/>
    </source>
</evidence>
<keyword evidence="10" id="KW-0269">Exonuclease</keyword>
<dbReference type="GO" id="GO:0004519">
    <property type="term" value="F:endonuclease activity"/>
    <property type="evidence" value="ECO:0007669"/>
    <property type="project" value="UniProtKB-KW"/>
</dbReference>
<dbReference type="GO" id="GO:0004527">
    <property type="term" value="F:exonuclease activity"/>
    <property type="evidence" value="ECO:0007669"/>
    <property type="project" value="UniProtKB-KW"/>
</dbReference>
<organism evidence="10 11">
    <name type="scientific">Solirubrobacter pauli</name>
    <dbReference type="NCBI Taxonomy" id="166793"/>
    <lineage>
        <taxon>Bacteria</taxon>
        <taxon>Bacillati</taxon>
        <taxon>Actinomycetota</taxon>
        <taxon>Thermoleophilia</taxon>
        <taxon>Solirubrobacterales</taxon>
        <taxon>Solirubrobacteraceae</taxon>
        <taxon>Solirubrobacter</taxon>
    </lineage>
</organism>
<evidence type="ECO:0000256" key="4">
    <source>
        <dbReference type="ARBA" id="ARBA00022723"/>
    </source>
</evidence>
<dbReference type="InterPro" id="IPR005135">
    <property type="entry name" value="Endo/exonuclease/phosphatase"/>
</dbReference>
<accession>A0A660L8J0</accession>
<dbReference type="EMBL" id="RBIL01000002">
    <property type="protein sequence ID" value="RKQ88233.1"/>
    <property type="molecule type" value="Genomic_DNA"/>
</dbReference>
<sequence>MRSADGPRRHEVAKRLLAALRADVMALQEVSRSPVFDQAAELAGDGWTVLDLPGGDINHEGESLASRLPIVRADELDVPVVDDTEGGWRATALAAELAVPTPVGSVLIVHHRGTYELHREDVRERQAVATARWIEQLIAGRPELPVVLLGDLNAGPDSASLRFLTGRQSLDGLSVRYEDAWEAVNPGQPGHTFTPLNPLVRAGEMPLERGRRIDHVLVRSGAHGPPLGVVDCRLVCDMPVEGVWASDHFGVLAELSPPSHAPGTWRSTT</sequence>
<comment type="cofactor">
    <cofactor evidence="2">
        <name>Mg(2+)</name>
        <dbReference type="ChEBI" id="CHEBI:18420"/>
    </cofactor>
</comment>
<name>A0A660L8J0_9ACTN</name>
<evidence type="ECO:0000259" key="9">
    <source>
        <dbReference type="Pfam" id="PF03372"/>
    </source>
</evidence>
<evidence type="ECO:0000256" key="3">
    <source>
        <dbReference type="ARBA" id="ARBA00022722"/>
    </source>
</evidence>
<keyword evidence="7" id="KW-0460">Magnesium</keyword>
<evidence type="ECO:0000256" key="6">
    <source>
        <dbReference type="ARBA" id="ARBA00022801"/>
    </source>
</evidence>
<dbReference type="Gene3D" id="3.60.10.10">
    <property type="entry name" value="Endonuclease/exonuclease/phosphatase"/>
    <property type="match status" value="1"/>
</dbReference>
<keyword evidence="10" id="KW-0255">Endonuclease</keyword>
<dbReference type="InterPro" id="IPR051547">
    <property type="entry name" value="TDP2-like"/>
</dbReference>
<gene>
    <name evidence="10" type="ORF">C8N24_6275</name>
</gene>
<protein>
    <submittedName>
        <fullName evidence="10">Endonuclease/exonuclease/phosphatase family metal-dependent hydrolase</fullName>
    </submittedName>
</protein>
<dbReference type="PANTHER" id="PTHR15822">
    <property type="entry name" value="TRAF AND TNF RECEPTOR-ASSOCIATED PROTEIN"/>
    <property type="match status" value="1"/>
</dbReference>
<keyword evidence="3" id="KW-0540">Nuclease</keyword>
<dbReference type="SUPFAM" id="SSF56219">
    <property type="entry name" value="DNase I-like"/>
    <property type="match status" value="1"/>
</dbReference>
<dbReference type="Pfam" id="PF03372">
    <property type="entry name" value="Exo_endo_phos"/>
    <property type="match status" value="1"/>
</dbReference>
<keyword evidence="8" id="KW-0234">DNA repair</keyword>
<evidence type="ECO:0000256" key="1">
    <source>
        <dbReference type="ARBA" id="ARBA00001936"/>
    </source>
</evidence>
<evidence type="ECO:0000313" key="11">
    <source>
        <dbReference type="Proteomes" id="UP000278962"/>
    </source>
</evidence>
<feature type="domain" description="Endonuclease/exonuclease/phosphatase" evidence="9">
    <location>
        <begin position="5"/>
        <end position="248"/>
    </location>
</feature>
<dbReference type="PANTHER" id="PTHR15822:SF4">
    <property type="entry name" value="TYROSYL-DNA PHOSPHODIESTERASE 2"/>
    <property type="match status" value="1"/>
</dbReference>
<proteinExistence type="predicted"/>
<keyword evidence="5" id="KW-0227">DNA damage</keyword>
<comment type="caution">
    <text evidence="10">The sequence shown here is derived from an EMBL/GenBank/DDBJ whole genome shotgun (WGS) entry which is preliminary data.</text>
</comment>
<evidence type="ECO:0000256" key="5">
    <source>
        <dbReference type="ARBA" id="ARBA00022763"/>
    </source>
</evidence>
<evidence type="ECO:0000256" key="8">
    <source>
        <dbReference type="ARBA" id="ARBA00023204"/>
    </source>
</evidence>